<dbReference type="GO" id="GO:0005524">
    <property type="term" value="F:ATP binding"/>
    <property type="evidence" value="ECO:0007669"/>
    <property type="project" value="UniProtKB-UniRule"/>
</dbReference>
<accession>A0A918P026</accession>
<reference evidence="3" key="1">
    <citation type="journal article" date="2014" name="Int. J. Syst. Evol. Microbiol.">
        <title>Complete genome sequence of Corynebacterium casei LMG S-19264T (=DSM 44701T), isolated from a smear-ripened cheese.</title>
        <authorList>
            <consortium name="US DOE Joint Genome Institute (JGI-PGF)"/>
            <person name="Walter F."/>
            <person name="Albersmeier A."/>
            <person name="Kalinowski J."/>
            <person name="Ruckert C."/>
        </authorList>
    </citation>
    <scope>NUCLEOTIDE SEQUENCE</scope>
    <source>
        <strain evidence="3">JCM 4790</strain>
    </source>
</reference>
<keyword evidence="1" id="KW-0547">Nucleotide-binding</keyword>
<protein>
    <recommendedName>
        <fullName evidence="2">ATP-grasp domain-containing protein</fullName>
    </recommendedName>
</protein>
<dbReference type="Pfam" id="PF18604">
    <property type="entry name" value="PreAtp-grasp"/>
    <property type="match status" value="1"/>
</dbReference>
<feature type="domain" description="ATP-grasp" evidence="2">
    <location>
        <begin position="152"/>
        <end position="381"/>
    </location>
</feature>
<name>A0A918P026_9ACTN</name>
<evidence type="ECO:0000313" key="3">
    <source>
        <dbReference type="EMBL" id="GGY10440.1"/>
    </source>
</evidence>
<evidence type="ECO:0000259" key="2">
    <source>
        <dbReference type="PROSITE" id="PS50975"/>
    </source>
</evidence>
<dbReference type="AlphaFoldDB" id="A0A918P026"/>
<evidence type="ECO:0000313" key="4">
    <source>
        <dbReference type="Proteomes" id="UP000619244"/>
    </source>
</evidence>
<evidence type="ECO:0000256" key="1">
    <source>
        <dbReference type="PROSITE-ProRule" id="PRU00409"/>
    </source>
</evidence>
<reference evidence="3" key="2">
    <citation type="submission" date="2020-09" db="EMBL/GenBank/DDBJ databases">
        <authorList>
            <person name="Sun Q."/>
            <person name="Ohkuma M."/>
        </authorList>
    </citation>
    <scope>NUCLEOTIDE SEQUENCE</scope>
    <source>
        <strain evidence="3">JCM 4790</strain>
    </source>
</reference>
<keyword evidence="4" id="KW-1185">Reference proteome</keyword>
<dbReference type="Gene3D" id="3.30.470.20">
    <property type="entry name" value="ATP-grasp fold, B domain"/>
    <property type="match status" value="1"/>
</dbReference>
<dbReference type="Proteomes" id="UP000619244">
    <property type="component" value="Unassembled WGS sequence"/>
</dbReference>
<dbReference type="RefSeq" id="WP_190194662.1">
    <property type="nucleotide sequence ID" value="NZ_BMVU01000073.1"/>
</dbReference>
<dbReference type="InterPro" id="IPR011761">
    <property type="entry name" value="ATP-grasp"/>
</dbReference>
<organism evidence="3 4">
    <name type="scientific">Streptomyces minutiscleroticus</name>
    <dbReference type="NCBI Taxonomy" id="68238"/>
    <lineage>
        <taxon>Bacteria</taxon>
        <taxon>Bacillati</taxon>
        <taxon>Actinomycetota</taxon>
        <taxon>Actinomycetes</taxon>
        <taxon>Kitasatosporales</taxon>
        <taxon>Streptomycetaceae</taxon>
        <taxon>Streptomyces</taxon>
    </lineage>
</organism>
<gene>
    <name evidence="3" type="ORF">GCM10010358_73760</name>
</gene>
<keyword evidence="1" id="KW-0067">ATP-binding</keyword>
<dbReference type="InterPro" id="IPR040754">
    <property type="entry name" value="PreAtp-grasp"/>
</dbReference>
<sequence>MPQLVIGNVTSEYMFACPLTDFDRRGTHKQHAVSTRTAWLLENGDAMLSHRPLTPDFLAYLTDRLGLDGGTLTLLAPDGPPEGTFLDARTVLTDPLVNRLSQIVGPDWTLTPYLYDRTIATLADRLGHADAPGAAFFAQGGSDFFNSKSFFRAWATGTGVPVARGQVCRSRTATAEAVLALLNHTGSVIVKQDFSASGYGNVLFTTDPDVAPIGASAKHVTGRRPARSDVEQALAAHFPVVEQTRDFPVGLRPGEAVVEVYHPHSRTLYSELYVPEPPAGPELLDHGDMRMEPIWNGFAVPPVDLPAQAERTMTEWSLTMARTLQLLGYRGYLNCDSIVTPSGEVLFSEVNARIGGCTHVHAAARRLLGDDYQHRHTLLTRNDLPVADFAKLALAIDYEPRLRPDTDTGAVVLVDDSPCTGTVEYLVYGPDAHAAADTEELLRRTAETL</sequence>
<dbReference type="SUPFAM" id="SSF56059">
    <property type="entry name" value="Glutathione synthetase ATP-binding domain-like"/>
    <property type="match status" value="1"/>
</dbReference>
<comment type="caution">
    <text evidence="3">The sequence shown here is derived from an EMBL/GenBank/DDBJ whole genome shotgun (WGS) entry which is preliminary data.</text>
</comment>
<dbReference type="PROSITE" id="PS50975">
    <property type="entry name" value="ATP_GRASP"/>
    <property type="match status" value="1"/>
</dbReference>
<dbReference type="GO" id="GO:0046872">
    <property type="term" value="F:metal ion binding"/>
    <property type="evidence" value="ECO:0007669"/>
    <property type="project" value="InterPro"/>
</dbReference>
<dbReference type="EMBL" id="BMVU01000073">
    <property type="protein sequence ID" value="GGY10440.1"/>
    <property type="molecule type" value="Genomic_DNA"/>
</dbReference>
<proteinExistence type="predicted"/>